<evidence type="ECO:0000256" key="1">
    <source>
        <dbReference type="SAM" id="MobiDB-lite"/>
    </source>
</evidence>
<sequence length="81" mass="9069">MKNKAKTRVLGHSSAQRVPGDGKPPSPHPLTLENWVFSQYSSNSFLKAVEPLYSKVHCRCSNSPFLFPLPPASFDIMLLRL</sequence>
<reference evidence="2" key="3">
    <citation type="submission" date="2025-09" db="UniProtKB">
        <authorList>
            <consortium name="Ensembl"/>
        </authorList>
    </citation>
    <scope>IDENTIFICATION</scope>
</reference>
<dbReference type="GeneTree" id="ENSGT00910000148270"/>
<organism evidence="2 3">
    <name type="scientific">Pan paniscus</name>
    <name type="common">Pygmy chimpanzee</name>
    <name type="synonym">Bonobo</name>
    <dbReference type="NCBI Taxonomy" id="9597"/>
    <lineage>
        <taxon>Eukaryota</taxon>
        <taxon>Metazoa</taxon>
        <taxon>Chordata</taxon>
        <taxon>Craniata</taxon>
        <taxon>Vertebrata</taxon>
        <taxon>Euteleostomi</taxon>
        <taxon>Mammalia</taxon>
        <taxon>Eutheria</taxon>
        <taxon>Euarchontoglires</taxon>
        <taxon>Primates</taxon>
        <taxon>Haplorrhini</taxon>
        <taxon>Catarrhini</taxon>
        <taxon>Hominidae</taxon>
        <taxon>Pan</taxon>
    </lineage>
</organism>
<protein>
    <submittedName>
        <fullName evidence="2">Uncharacterized protein</fullName>
    </submittedName>
</protein>
<dbReference type="OMA" id="LYSKVHC"/>
<evidence type="ECO:0000313" key="3">
    <source>
        <dbReference type="Proteomes" id="UP000240080"/>
    </source>
</evidence>
<dbReference type="Bgee" id="ENSPPAG00000038655">
    <property type="expression patterns" value="Expressed in liver and 6 other cell types or tissues"/>
</dbReference>
<dbReference type="AlphaFoldDB" id="A0A2R9BY40"/>
<reference evidence="2 3" key="1">
    <citation type="journal article" date="2012" name="Nature">
        <title>The bonobo genome compared with the chimpanzee and human genomes.</title>
        <authorList>
            <person name="Prufer K."/>
            <person name="Munch K."/>
            <person name="Hellmann I."/>
            <person name="Akagi K."/>
            <person name="Miller J.R."/>
            <person name="Walenz B."/>
            <person name="Koren S."/>
            <person name="Sutton G."/>
            <person name="Kodira C."/>
            <person name="Winer R."/>
            <person name="Knight J.R."/>
            <person name="Mullikin J.C."/>
            <person name="Meader S.J."/>
            <person name="Ponting C.P."/>
            <person name="Lunter G."/>
            <person name="Higashino S."/>
            <person name="Hobolth A."/>
            <person name="Dutheil J."/>
            <person name="Karakoc E."/>
            <person name="Alkan C."/>
            <person name="Sajjadian S."/>
            <person name="Catacchio C.R."/>
            <person name="Ventura M."/>
            <person name="Marques-Bonet T."/>
            <person name="Eichler E.E."/>
            <person name="Andre C."/>
            <person name="Atencia R."/>
            <person name="Mugisha L."/>
            <person name="Junhold J."/>
            <person name="Patterson N."/>
            <person name="Siebauer M."/>
            <person name="Good J.M."/>
            <person name="Fischer A."/>
            <person name="Ptak S.E."/>
            <person name="Lachmann M."/>
            <person name="Symer D.E."/>
            <person name="Mailund T."/>
            <person name="Schierup M.H."/>
            <person name="Andres A.M."/>
            <person name="Kelso J."/>
            <person name="Paabo S."/>
        </authorList>
    </citation>
    <scope>NUCLEOTIDE SEQUENCE [LARGE SCALE GENOMIC DNA]</scope>
</reference>
<dbReference type="Ensembl" id="ENSPPAT00000054301.1">
    <property type="protein sequence ID" value="ENSPPAP00000031437.1"/>
    <property type="gene ID" value="ENSPPAG00000038655.1"/>
</dbReference>
<proteinExistence type="predicted"/>
<reference evidence="2" key="2">
    <citation type="submission" date="2025-08" db="UniProtKB">
        <authorList>
            <consortium name="Ensembl"/>
        </authorList>
    </citation>
    <scope>IDENTIFICATION</scope>
</reference>
<keyword evidence="3" id="KW-1185">Reference proteome</keyword>
<name>A0A2R9BY40_PANPA</name>
<dbReference type="EMBL" id="AJFE02088623">
    <property type="status" value="NOT_ANNOTATED_CDS"/>
    <property type="molecule type" value="Genomic_DNA"/>
</dbReference>
<dbReference type="Proteomes" id="UP000240080">
    <property type="component" value="Chromosome 3"/>
</dbReference>
<evidence type="ECO:0000313" key="2">
    <source>
        <dbReference type="Ensembl" id="ENSPPAP00000031437.1"/>
    </source>
</evidence>
<accession>A0A2R9BY40</accession>
<feature type="region of interest" description="Disordered" evidence="1">
    <location>
        <begin position="1"/>
        <end position="29"/>
    </location>
</feature>